<name>A0A232FM38_9HYME</name>
<feature type="region of interest" description="Disordered" evidence="1">
    <location>
        <begin position="28"/>
        <end position="75"/>
    </location>
</feature>
<reference evidence="2 3" key="1">
    <citation type="journal article" date="2017" name="Curr. Biol.">
        <title>The Evolution of Venom by Co-option of Single-Copy Genes.</title>
        <authorList>
            <person name="Martinson E.O."/>
            <person name="Mrinalini"/>
            <person name="Kelkar Y.D."/>
            <person name="Chang C.H."/>
            <person name="Werren J.H."/>
        </authorList>
    </citation>
    <scope>NUCLEOTIDE SEQUENCE [LARGE SCALE GENOMIC DNA]</scope>
    <source>
        <strain evidence="2 3">Alberta</strain>
        <tissue evidence="2">Whole body</tissue>
    </source>
</reference>
<gene>
    <name evidence="2" type="ORF">TSAR_009462</name>
</gene>
<sequence>MEVAKVNDNAQSLVEQLSDSANITALSQSVKTSSKTQSVQSKSVIESSQSIKTVTSSSMRSHKSVEVEEEIEYEE</sequence>
<proteinExistence type="predicted"/>
<dbReference type="Proteomes" id="UP000215335">
    <property type="component" value="Unassembled WGS sequence"/>
</dbReference>
<dbReference type="AlphaFoldDB" id="A0A232FM38"/>
<organism evidence="2 3">
    <name type="scientific">Trichomalopsis sarcophagae</name>
    <dbReference type="NCBI Taxonomy" id="543379"/>
    <lineage>
        <taxon>Eukaryota</taxon>
        <taxon>Metazoa</taxon>
        <taxon>Ecdysozoa</taxon>
        <taxon>Arthropoda</taxon>
        <taxon>Hexapoda</taxon>
        <taxon>Insecta</taxon>
        <taxon>Pterygota</taxon>
        <taxon>Neoptera</taxon>
        <taxon>Endopterygota</taxon>
        <taxon>Hymenoptera</taxon>
        <taxon>Apocrita</taxon>
        <taxon>Proctotrupomorpha</taxon>
        <taxon>Chalcidoidea</taxon>
        <taxon>Pteromalidae</taxon>
        <taxon>Pteromalinae</taxon>
        <taxon>Trichomalopsis</taxon>
    </lineage>
</organism>
<protein>
    <submittedName>
        <fullName evidence="2">Uncharacterized protein</fullName>
    </submittedName>
</protein>
<evidence type="ECO:0000256" key="1">
    <source>
        <dbReference type="SAM" id="MobiDB-lite"/>
    </source>
</evidence>
<accession>A0A232FM38</accession>
<dbReference type="EMBL" id="NNAY01000030">
    <property type="protein sequence ID" value="OXU31794.1"/>
    <property type="molecule type" value="Genomic_DNA"/>
</dbReference>
<evidence type="ECO:0000313" key="2">
    <source>
        <dbReference type="EMBL" id="OXU31794.1"/>
    </source>
</evidence>
<keyword evidence="3" id="KW-1185">Reference proteome</keyword>
<feature type="compositionally biased region" description="Low complexity" evidence="1">
    <location>
        <begin position="28"/>
        <end position="58"/>
    </location>
</feature>
<evidence type="ECO:0000313" key="3">
    <source>
        <dbReference type="Proteomes" id="UP000215335"/>
    </source>
</evidence>
<comment type="caution">
    <text evidence="2">The sequence shown here is derived from an EMBL/GenBank/DDBJ whole genome shotgun (WGS) entry which is preliminary data.</text>
</comment>